<keyword evidence="2" id="KW-0031">Aminopeptidase</keyword>
<dbReference type="CDD" id="cd02253">
    <property type="entry name" value="DmpA"/>
    <property type="match status" value="1"/>
</dbReference>
<dbReference type="OrthoDB" id="9770388at2"/>
<comment type="similarity">
    <text evidence="1">Belongs to the peptidase S58 family.</text>
</comment>
<dbReference type="STRING" id="86666.SAMN04490247_2148"/>
<dbReference type="EMBL" id="FNEV01000006">
    <property type="protein sequence ID" value="SDJ50909.1"/>
    <property type="molecule type" value="Genomic_DNA"/>
</dbReference>
<dbReference type="GO" id="GO:0004177">
    <property type="term" value="F:aminopeptidase activity"/>
    <property type="evidence" value="ECO:0007669"/>
    <property type="project" value="UniProtKB-KW"/>
</dbReference>
<reference evidence="3" key="1">
    <citation type="submission" date="2016-10" db="EMBL/GenBank/DDBJ databases">
        <authorList>
            <person name="Varghese N."/>
            <person name="Submissions S."/>
        </authorList>
    </citation>
    <scope>NUCLEOTIDE SEQUENCE [LARGE SCALE GENOMIC DNA]</scope>
    <source>
        <strain evidence="3">DSM 4771</strain>
    </source>
</reference>
<organism evidence="2 3">
    <name type="scientific">Salimicrobium halophilum</name>
    <dbReference type="NCBI Taxonomy" id="86666"/>
    <lineage>
        <taxon>Bacteria</taxon>
        <taxon>Bacillati</taxon>
        <taxon>Bacillota</taxon>
        <taxon>Bacilli</taxon>
        <taxon>Bacillales</taxon>
        <taxon>Bacillaceae</taxon>
        <taxon>Salimicrobium</taxon>
    </lineage>
</organism>
<dbReference type="Proteomes" id="UP000199225">
    <property type="component" value="Unassembled WGS sequence"/>
</dbReference>
<proteinExistence type="inferred from homology"/>
<sequence>MEKGKKNGITDVAGVRVGHETLNEGSAQTGVTAILPHSGNLFKNKVTAASHIINGFGKTAGLIQLEELGVLETPILLTNTLAVGTCFDALVDHALEENGDIGRTTGTVNPVVGECNDMLLNDIRKRSVTIEHARQAIRNAAESFEEGSVGAGRGMMCYSLKGGIGSSSRVLSIEGTTNTIGILVVSNFGFMRDLNVHGSPVGQYWWGKTRTEEHEDKGSVMIIAATDVPMNHRQLKRVLKRSVTGLARTGSVISNGSGDIAIGFTTAETSQSVAEHHLDEAFRAIGEATEEAVLRSLQQASPVTGRDEFRPSTWKEMIETYPYPFS</sequence>
<dbReference type="InterPro" id="IPR016117">
    <property type="entry name" value="ArgJ-like_dom_sf"/>
</dbReference>
<dbReference type="AlphaFoldDB" id="A0A1G8UAX3"/>
<dbReference type="PANTHER" id="PTHR36512">
    <property type="entry name" value="D-AMINOPEPTIDASE"/>
    <property type="match status" value="1"/>
</dbReference>
<dbReference type="Gene3D" id="3.60.70.12">
    <property type="entry name" value="L-amino peptidase D-ALA esterase/amidase"/>
    <property type="match status" value="1"/>
</dbReference>
<keyword evidence="2" id="KW-0378">Hydrolase</keyword>
<dbReference type="SUPFAM" id="SSF56266">
    <property type="entry name" value="DmpA/ArgJ-like"/>
    <property type="match status" value="1"/>
</dbReference>
<dbReference type="PANTHER" id="PTHR36512:SF3">
    <property type="entry name" value="BLR5678 PROTEIN"/>
    <property type="match status" value="1"/>
</dbReference>
<accession>A0A1G8UAX3</accession>
<name>A0A1G8UAX3_9BACI</name>
<keyword evidence="2" id="KW-0645">Protease</keyword>
<evidence type="ECO:0000313" key="3">
    <source>
        <dbReference type="Proteomes" id="UP000199225"/>
    </source>
</evidence>
<dbReference type="InterPro" id="IPR005321">
    <property type="entry name" value="Peptidase_S58_DmpA"/>
</dbReference>
<gene>
    <name evidence="2" type="ORF">SAMN04490247_2148</name>
</gene>
<dbReference type="Pfam" id="PF03576">
    <property type="entry name" value="Peptidase_S58"/>
    <property type="match status" value="1"/>
</dbReference>
<protein>
    <submittedName>
        <fullName evidence="2">D-aminopeptidase</fullName>
    </submittedName>
</protein>
<dbReference type="RefSeq" id="WP_093193870.1">
    <property type="nucleotide sequence ID" value="NZ_FNEV01000006.1"/>
</dbReference>
<evidence type="ECO:0000256" key="1">
    <source>
        <dbReference type="ARBA" id="ARBA00007068"/>
    </source>
</evidence>
<evidence type="ECO:0000313" key="2">
    <source>
        <dbReference type="EMBL" id="SDJ50909.1"/>
    </source>
</evidence>
<keyword evidence="3" id="KW-1185">Reference proteome</keyword>